<comment type="subcellular location">
    <subcellularLocation>
        <location evidence="2">Membrane</location>
        <topology evidence="2">Multi-pass membrane protein</topology>
    </subcellularLocation>
</comment>
<keyword evidence="8" id="KW-0418">Kinase</keyword>
<dbReference type="Gene3D" id="1.10.287.130">
    <property type="match status" value="1"/>
</dbReference>
<dbReference type="InterPro" id="IPR003594">
    <property type="entry name" value="HATPase_dom"/>
</dbReference>
<name>A0A1J5TTY7_9ZZZZ</name>
<dbReference type="SMART" id="SM00387">
    <property type="entry name" value="HATPase_c"/>
    <property type="match status" value="1"/>
</dbReference>
<dbReference type="Pfam" id="PF08521">
    <property type="entry name" value="2CSK_N"/>
    <property type="match status" value="1"/>
</dbReference>
<organism evidence="14">
    <name type="scientific">mine drainage metagenome</name>
    <dbReference type="NCBI Taxonomy" id="410659"/>
    <lineage>
        <taxon>unclassified sequences</taxon>
        <taxon>metagenomes</taxon>
        <taxon>ecological metagenomes</taxon>
    </lineage>
</organism>
<evidence type="ECO:0000256" key="8">
    <source>
        <dbReference type="ARBA" id="ARBA00022777"/>
    </source>
</evidence>
<evidence type="ECO:0000256" key="2">
    <source>
        <dbReference type="ARBA" id="ARBA00004141"/>
    </source>
</evidence>
<sequence length="445" mass="48924">MLEMRGRGSLKQRLLVLALATVLVVWIAAAAFTYFDAREEFGEILDAHLAQSAALIVVQTHDFDEVETEHAPLLNRYARRVAFQVWAGGRVLRLHSANAPEEPLSDIRSGFSDKMINGQRWRVFSTWDDSGENLIHVAELTKERDELSGAIASNLLKPLLFSLPLLAILLWLSVTRSLRPLVRLTSEVAQRQPDNLGPMDMGTAPREVAPLIDRLNKLFVRIDASLQKERRFTADAAHELRTPVAGIKAQAQVARAASTEAERIRALDNAILGCDRAAHLIDQLLTLARIDTLDDKVTEPCRLRAIAAEAIAAIAPTALGQNVRLELTEGKEATVRGNPLLLRILLRNLIDNAVRHTPPETSVRVEIAQEQGRIRLSVSDNGPGIPETELDKVAERFYRPLGTSASGSGLGLSIVKRIAEIHSASLQLARNTDGNGLRVIVTFTP</sequence>
<evidence type="ECO:0000256" key="7">
    <source>
        <dbReference type="ARBA" id="ARBA00022741"/>
    </source>
</evidence>
<keyword evidence="7" id="KW-0547">Nucleotide-binding</keyword>
<keyword evidence="10" id="KW-1133">Transmembrane helix</keyword>
<keyword evidence="12" id="KW-0472">Membrane</keyword>
<dbReference type="SUPFAM" id="SSF55874">
    <property type="entry name" value="ATPase domain of HSP90 chaperone/DNA topoisomerase II/histidine kinase"/>
    <property type="match status" value="1"/>
</dbReference>
<evidence type="ECO:0000256" key="6">
    <source>
        <dbReference type="ARBA" id="ARBA00022692"/>
    </source>
</evidence>
<protein>
    <recommendedName>
        <fullName evidence="3">histidine kinase</fullName>
        <ecNumber evidence="3">2.7.13.3</ecNumber>
    </recommendedName>
</protein>
<dbReference type="InterPro" id="IPR004358">
    <property type="entry name" value="Sig_transdc_His_kin-like_C"/>
</dbReference>
<dbReference type="PROSITE" id="PS50109">
    <property type="entry name" value="HIS_KIN"/>
    <property type="match status" value="1"/>
</dbReference>
<keyword evidence="6" id="KW-0812">Transmembrane</keyword>
<proteinExistence type="predicted"/>
<keyword evidence="11" id="KW-0902">Two-component regulatory system</keyword>
<evidence type="ECO:0000256" key="9">
    <source>
        <dbReference type="ARBA" id="ARBA00022840"/>
    </source>
</evidence>
<dbReference type="Pfam" id="PF02518">
    <property type="entry name" value="HATPase_c"/>
    <property type="match status" value="1"/>
</dbReference>
<comment type="caution">
    <text evidence="14">The sequence shown here is derived from an EMBL/GenBank/DDBJ whole genome shotgun (WGS) entry which is preliminary data.</text>
</comment>
<dbReference type="SUPFAM" id="SSF47384">
    <property type="entry name" value="Homodimeric domain of signal transducing histidine kinase"/>
    <property type="match status" value="1"/>
</dbReference>
<evidence type="ECO:0000256" key="1">
    <source>
        <dbReference type="ARBA" id="ARBA00000085"/>
    </source>
</evidence>
<keyword evidence="4" id="KW-0597">Phosphoprotein</keyword>
<dbReference type="EC" id="2.7.13.3" evidence="3"/>
<dbReference type="SMART" id="SM00388">
    <property type="entry name" value="HisKA"/>
    <property type="match status" value="1"/>
</dbReference>
<dbReference type="CDD" id="cd00075">
    <property type="entry name" value="HATPase"/>
    <property type="match status" value="1"/>
</dbReference>
<accession>A0A1J5TTY7</accession>
<dbReference type="InterPro" id="IPR005467">
    <property type="entry name" value="His_kinase_dom"/>
</dbReference>
<evidence type="ECO:0000256" key="12">
    <source>
        <dbReference type="ARBA" id="ARBA00023136"/>
    </source>
</evidence>
<dbReference type="EMBL" id="MLJW01000009">
    <property type="protein sequence ID" value="OIR15550.1"/>
    <property type="molecule type" value="Genomic_DNA"/>
</dbReference>
<gene>
    <name evidence="14" type="primary">qseC_3</name>
    <name evidence="14" type="ORF">GALL_38730</name>
</gene>
<evidence type="ECO:0000256" key="4">
    <source>
        <dbReference type="ARBA" id="ARBA00022553"/>
    </source>
</evidence>
<dbReference type="AlphaFoldDB" id="A0A1J5TTY7"/>
<evidence type="ECO:0000313" key="14">
    <source>
        <dbReference type="EMBL" id="OIR15550.1"/>
    </source>
</evidence>
<evidence type="ECO:0000256" key="3">
    <source>
        <dbReference type="ARBA" id="ARBA00012438"/>
    </source>
</evidence>
<dbReference type="CDD" id="cd00082">
    <property type="entry name" value="HisKA"/>
    <property type="match status" value="1"/>
</dbReference>
<dbReference type="InterPro" id="IPR036890">
    <property type="entry name" value="HATPase_C_sf"/>
</dbReference>
<reference evidence="14" key="1">
    <citation type="submission" date="2016-10" db="EMBL/GenBank/DDBJ databases">
        <title>Sequence of Gallionella enrichment culture.</title>
        <authorList>
            <person name="Poehlein A."/>
            <person name="Muehling M."/>
            <person name="Daniel R."/>
        </authorList>
    </citation>
    <scope>NUCLEOTIDE SEQUENCE</scope>
</reference>
<dbReference type="GO" id="GO:0005886">
    <property type="term" value="C:plasma membrane"/>
    <property type="evidence" value="ECO:0007669"/>
    <property type="project" value="TreeGrafter"/>
</dbReference>
<dbReference type="Gene3D" id="1.20.5.1040">
    <property type="entry name" value="Sensor protein qsec"/>
    <property type="match status" value="1"/>
</dbReference>
<evidence type="ECO:0000256" key="10">
    <source>
        <dbReference type="ARBA" id="ARBA00022989"/>
    </source>
</evidence>
<dbReference type="InterPro" id="IPR050428">
    <property type="entry name" value="TCS_sensor_his_kinase"/>
</dbReference>
<dbReference type="PANTHER" id="PTHR45436">
    <property type="entry name" value="SENSOR HISTIDINE KINASE YKOH"/>
    <property type="match status" value="1"/>
</dbReference>
<evidence type="ECO:0000259" key="13">
    <source>
        <dbReference type="PROSITE" id="PS50109"/>
    </source>
</evidence>
<comment type="catalytic activity">
    <reaction evidence="1">
        <text>ATP + protein L-histidine = ADP + protein N-phospho-L-histidine.</text>
        <dbReference type="EC" id="2.7.13.3"/>
    </reaction>
</comment>
<evidence type="ECO:0000256" key="5">
    <source>
        <dbReference type="ARBA" id="ARBA00022679"/>
    </source>
</evidence>
<dbReference type="InterPro" id="IPR036097">
    <property type="entry name" value="HisK_dim/P_sf"/>
</dbReference>
<dbReference type="Gene3D" id="3.30.565.10">
    <property type="entry name" value="Histidine kinase-like ATPase, C-terminal domain"/>
    <property type="match status" value="1"/>
</dbReference>
<keyword evidence="5 14" id="KW-0808">Transferase</keyword>
<evidence type="ECO:0000256" key="11">
    <source>
        <dbReference type="ARBA" id="ARBA00023012"/>
    </source>
</evidence>
<feature type="domain" description="Histidine kinase" evidence="13">
    <location>
        <begin position="235"/>
        <end position="445"/>
    </location>
</feature>
<keyword evidence="9" id="KW-0067">ATP-binding</keyword>
<dbReference type="Pfam" id="PF00512">
    <property type="entry name" value="HisKA"/>
    <property type="match status" value="1"/>
</dbReference>
<dbReference type="GO" id="GO:0000155">
    <property type="term" value="F:phosphorelay sensor kinase activity"/>
    <property type="evidence" value="ECO:0007669"/>
    <property type="project" value="InterPro"/>
</dbReference>
<dbReference type="PANTHER" id="PTHR45436:SF14">
    <property type="entry name" value="SENSOR PROTEIN QSEC"/>
    <property type="match status" value="1"/>
</dbReference>
<dbReference type="GO" id="GO:0005524">
    <property type="term" value="F:ATP binding"/>
    <property type="evidence" value="ECO:0007669"/>
    <property type="project" value="UniProtKB-KW"/>
</dbReference>
<dbReference type="PRINTS" id="PR00344">
    <property type="entry name" value="BCTRLSENSOR"/>
</dbReference>
<dbReference type="InterPro" id="IPR013727">
    <property type="entry name" value="2CSK_N"/>
</dbReference>
<dbReference type="InterPro" id="IPR003661">
    <property type="entry name" value="HisK_dim/P_dom"/>
</dbReference>